<name>A0A5D3KEZ4_9BRAD</name>
<evidence type="ECO:0008006" key="4">
    <source>
        <dbReference type="Google" id="ProtNLM"/>
    </source>
</evidence>
<reference evidence="2 3" key="1">
    <citation type="submission" date="2019-08" db="EMBL/GenBank/DDBJ databases">
        <title>Bradyrhizobium hipponensis sp. nov., a rhizobium isolated from a Lupinus angustifolius root nodule in Tunisia.</title>
        <authorList>
            <person name="Off K."/>
            <person name="Rejili M."/>
            <person name="Mars M."/>
            <person name="Brachmann A."/>
            <person name="Marin M."/>
        </authorList>
    </citation>
    <scope>NUCLEOTIDE SEQUENCE [LARGE SCALE GENOMIC DNA]</scope>
    <source>
        <strain evidence="2 3">CTAW71</strain>
    </source>
</reference>
<keyword evidence="1" id="KW-0472">Membrane</keyword>
<dbReference type="Proteomes" id="UP000324758">
    <property type="component" value="Unassembled WGS sequence"/>
</dbReference>
<feature type="transmembrane region" description="Helical" evidence="1">
    <location>
        <begin position="191"/>
        <end position="212"/>
    </location>
</feature>
<keyword evidence="3" id="KW-1185">Reference proteome</keyword>
<accession>A0A5D3KEZ4</accession>
<feature type="transmembrane region" description="Helical" evidence="1">
    <location>
        <begin position="20"/>
        <end position="38"/>
    </location>
</feature>
<gene>
    <name evidence="2" type="ORF">FXB40_27720</name>
</gene>
<feature type="transmembrane region" description="Helical" evidence="1">
    <location>
        <begin position="263"/>
        <end position="289"/>
    </location>
</feature>
<sequence>MTLKDRWRAIAGLVETPGGIGLLICLHIVTISLSLRAITTFSPHYFSAASFHIFYDPARLPVAAAVVAAFALVGTIFLVARFSFGYLAGFYLYSMIVGYLWLNCFSDFNYDHKLAAWSAAFSAAAFLVPATLIVSPVGRAYELPARMFEHLLTLILLLSLATIIIGAIYNFRIVTIENIYSYREELAFPAGLRYAIGITTTTLLPFAFACFVARGNIWRAAAVLVLSVLFYPVTLTKFAIFTPVWLVFVAFLARYFGSRTAVIFSLLLPLLAGLLTSIFAVLPTLFYTINFRMMIIPSNAFDIYNDYFSRHELTHFCQIGLLKPLLSCPYSEPLTNVMKQAYELGYLNASLFATEGIASVGPLLAPIAAFACGLVIAFGNRLSADLPPEFVLISGAILPQVLLNVPLSTTLLTHGAAVLFLLWYVTPRAIFVRA</sequence>
<protein>
    <recommendedName>
        <fullName evidence="4">Oligosaccharide repeat unit polymerase</fullName>
    </recommendedName>
</protein>
<organism evidence="2 3">
    <name type="scientific">Bradyrhizobium rifense</name>
    <dbReference type="NCBI Taxonomy" id="515499"/>
    <lineage>
        <taxon>Bacteria</taxon>
        <taxon>Pseudomonadati</taxon>
        <taxon>Pseudomonadota</taxon>
        <taxon>Alphaproteobacteria</taxon>
        <taxon>Hyphomicrobiales</taxon>
        <taxon>Nitrobacteraceae</taxon>
        <taxon>Bradyrhizobium</taxon>
    </lineage>
</organism>
<feature type="transmembrane region" description="Helical" evidence="1">
    <location>
        <begin position="413"/>
        <end position="431"/>
    </location>
</feature>
<dbReference type="EMBL" id="VSSS01000042">
    <property type="protein sequence ID" value="TYL91716.1"/>
    <property type="molecule type" value="Genomic_DNA"/>
</dbReference>
<proteinExistence type="predicted"/>
<feature type="transmembrane region" description="Helical" evidence="1">
    <location>
        <begin position="58"/>
        <end position="79"/>
    </location>
</feature>
<evidence type="ECO:0000313" key="3">
    <source>
        <dbReference type="Proteomes" id="UP000324758"/>
    </source>
</evidence>
<keyword evidence="1" id="KW-0812">Transmembrane</keyword>
<evidence type="ECO:0000313" key="2">
    <source>
        <dbReference type="EMBL" id="TYL91716.1"/>
    </source>
</evidence>
<dbReference type="AlphaFoldDB" id="A0A5D3KEZ4"/>
<feature type="transmembrane region" description="Helical" evidence="1">
    <location>
        <begin position="84"/>
        <end position="102"/>
    </location>
</feature>
<feature type="transmembrane region" description="Helical" evidence="1">
    <location>
        <begin position="114"/>
        <end position="138"/>
    </location>
</feature>
<keyword evidence="1" id="KW-1133">Transmembrane helix</keyword>
<evidence type="ECO:0000256" key="1">
    <source>
        <dbReference type="SAM" id="Phobius"/>
    </source>
</evidence>
<feature type="transmembrane region" description="Helical" evidence="1">
    <location>
        <begin position="356"/>
        <end position="378"/>
    </location>
</feature>
<dbReference type="OrthoDB" id="8191324at2"/>
<comment type="caution">
    <text evidence="2">The sequence shown here is derived from an EMBL/GenBank/DDBJ whole genome shotgun (WGS) entry which is preliminary data.</text>
</comment>
<feature type="transmembrane region" description="Helical" evidence="1">
    <location>
        <begin position="150"/>
        <end position="171"/>
    </location>
</feature>
<dbReference type="RefSeq" id="WP_148775303.1">
    <property type="nucleotide sequence ID" value="NZ_VSSS01000042.1"/>
</dbReference>